<feature type="domain" description="RING-CH-type" evidence="13">
    <location>
        <begin position="175"/>
        <end position="236"/>
    </location>
</feature>
<evidence type="ECO:0000256" key="1">
    <source>
        <dbReference type="ARBA" id="ARBA00000900"/>
    </source>
</evidence>
<dbReference type="Proteomes" id="UP000834106">
    <property type="component" value="Chromosome 23"/>
</dbReference>
<evidence type="ECO:0000313" key="15">
    <source>
        <dbReference type="Proteomes" id="UP000834106"/>
    </source>
</evidence>
<proteinExistence type="predicted"/>
<keyword evidence="15" id="KW-1185">Reference proteome</keyword>
<feature type="domain" description="RING-CH-type" evidence="13">
    <location>
        <begin position="267"/>
        <end position="308"/>
    </location>
</feature>
<evidence type="ECO:0000256" key="11">
    <source>
        <dbReference type="ARBA" id="ARBA00022989"/>
    </source>
</evidence>
<keyword evidence="10" id="KW-0862">Zinc</keyword>
<dbReference type="GO" id="GO:0005789">
    <property type="term" value="C:endoplasmic reticulum membrane"/>
    <property type="evidence" value="ECO:0007669"/>
    <property type="project" value="TreeGrafter"/>
</dbReference>
<dbReference type="SMART" id="SM00744">
    <property type="entry name" value="RINGv"/>
    <property type="match status" value="2"/>
</dbReference>
<keyword evidence="6" id="KW-0812">Transmembrane</keyword>
<keyword evidence="12" id="KW-0472">Membrane</keyword>
<evidence type="ECO:0000259" key="13">
    <source>
        <dbReference type="PROSITE" id="PS51292"/>
    </source>
</evidence>
<evidence type="ECO:0000256" key="8">
    <source>
        <dbReference type="ARBA" id="ARBA00022771"/>
    </source>
</evidence>
<evidence type="ECO:0000256" key="4">
    <source>
        <dbReference type="ARBA" id="ARBA00012483"/>
    </source>
</evidence>
<evidence type="ECO:0000256" key="9">
    <source>
        <dbReference type="ARBA" id="ARBA00022786"/>
    </source>
</evidence>
<accession>A0AAD2AJM4</accession>
<dbReference type="SUPFAM" id="SSF57850">
    <property type="entry name" value="RING/U-box"/>
    <property type="match status" value="2"/>
</dbReference>
<comment type="subcellular location">
    <subcellularLocation>
        <location evidence="2">Membrane</location>
        <topology evidence="2">Multi-pass membrane protein</topology>
    </subcellularLocation>
</comment>
<protein>
    <recommendedName>
        <fullName evidence="4">RING-type E3 ubiquitin transferase</fullName>
        <ecNumber evidence="4">2.3.2.27</ecNumber>
    </recommendedName>
</protein>
<evidence type="ECO:0000256" key="2">
    <source>
        <dbReference type="ARBA" id="ARBA00004141"/>
    </source>
</evidence>
<dbReference type="PANTHER" id="PTHR13145">
    <property type="entry name" value="SSM4 PROTEIN"/>
    <property type="match status" value="1"/>
</dbReference>
<evidence type="ECO:0000256" key="12">
    <source>
        <dbReference type="ARBA" id="ARBA00023136"/>
    </source>
</evidence>
<dbReference type="EC" id="2.3.2.27" evidence="4"/>
<keyword evidence="9" id="KW-0833">Ubl conjugation pathway</keyword>
<dbReference type="GO" id="GO:0036503">
    <property type="term" value="P:ERAD pathway"/>
    <property type="evidence" value="ECO:0007669"/>
    <property type="project" value="TreeGrafter"/>
</dbReference>
<evidence type="ECO:0000256" key="5">
    <source>
        <dbReference type="ARBA" id="ARBA00022679"/>
    </source>
</evidence>
<organism evidence="14 15">
    <name type="scientific">Fraxinus pennsylvanica</name>
    <dbReference type="NCBI Taxonomy" id="56036"/>
    <lineage>
        <taxon>Eukaryota</taxon>
        <taxon>Viridiplantae</taxon>
        <taxon>Streptophyta</taxon>
        <taxon>Embryophyta</taxon>
        <taxon>Tracheophyta</taxon>
        <taxon>Spermatophyta</taxon>
        <taxon>Magnoliopsida</taxon>
        <taxon>eudicotyledons</taxon>
        <taxon>Gunneridae</taxon>
        <taxon>Pentapetalae</taxon>
        <taxon>asterids</taxon>
        <taxon>lamiids</taxon>
        <taxon>Lamiales</taxon>
        <taxon>Oleaceae</taxon>
        <taxon>Oleeae</taxon>
        <taxon>Fraxinus</taxon>
    </lineage>
</organism>
<comment type="pathway">
    <text evidence="3">Protein modification; protein ubiquitination.</text>
</comment>
<evidence type="ECO:0000256" key="10">
    <source>
        <dbReference type="ARBA" id="ARBA00022833"/>
    </source>
</evidence>
<evidence type="ECO:0000256" key="7">
    <source>
        <dbReference type="ARBA" id="ARBA00022723"/>
    </source>
</evidence>
<evidence type="ECO:0000313" key="14">
    <source>
        <dbReference type="EMBL" id="CAI9786810.1"/>
    </source>
</evidence>
<dbReference type="InterPro" id="IPR011016">
    <property type="entry name" value="Znf_RING-CH"/>
</dbReference>
<dbReference type="InterPro" id="IPR013083">
    <property type="entry name" value="Znf_RING/FYVE/PHD"/>
</dbReference>
<keyword evidence="11" id="KW-1133">Transmembrane helix</keyword>
<dbReference type="PROSITE" id="PS51292">
    <property type="entry name" value="ZF_RING_CH"/>
    <property type="match status" value="2"/>
</dbReference>
<evidence type="ECO:0000256" key="3">
    <source>
        <dbReference type="ARBA" id="ARBA00004906"/>
    </source>
</evidence>
<keyword evidence="5" id="KW-0808">Transferase</keyword>
<dbReference type="AlphaFoldDB" id="A0AAD2AJM4"/>
<dbReference type="GO" id="GO:0008270">
    <property type="term" value="F:zinc ion binding"/>
    <property type="evidence" value="ECO:0007669"/>
    <property type="project" value="UniProtKB-KW"/>
</dbReference>
<keyword evidence="8" id="KW-0863">Zinc-finger</keyword>
<dbReference type="Gene3D" id="3.30.40.10">
    <property type="entry name" value="Zinc/RING finger domain, C3HC4 (zinc finger)"/>
    <property type="match status" value="2"/>
</dbReference>
<dbReference type="Pfam" id="PF12906">
    <property type="entry name" value="RINGv"/>
    <property type="match status" value="2"/>
</dbReference>
<comment type="catalytic activity">
    <reaction evidence="1">
        <text>S-ubiquitinyl-[E2 ubiquitin-conjugating enzyme]-L-cysteine + [acceptor protein]-L-lysine = [E2 ubiquitin-conjugating enzyme]-L-cysteine + N(6)-ubiquitinyl-[acceptor protein]-L-lysine.</text>
        <dbReference type="EC" id="2.3.2.27"/>
    </reaction>
</comment>
<keyword evidence="7" id="KW-0479">Metal-binding</keyword>
<reference evidence="14" key="1">
    <citation type="submission" date="2023-05" db="EMBL/GenBank/DDBJ databases">
        <authorList>
            <person name="Huff M."/>
        </authorList>
    </citation>
    <scope>NUCLEOTIDE SEQUENCE</scope>
</reference>
<gene>
    <name evidence="14" type="ORF">FPE_LOCUS34240</name>
</gene>
<dbReference type="GO" id="GO:0061630">
    <property type="term" value="F:ubiquitin protein ligase activity"/>
    <property type="evidence" value="ECO:0007669"/>
    <property type="project" value="UniProtKB-EC"/>
</dbReference>
<dbReference type="PANTHER" id="PTHR13145:SF0">
    <property type="entry name" value="E3 UBIQUITIN-PROTEIN LIGASE MARCHF6"/>
    <property type="match status" value="1"/>
</dbReference>
<dbReference type="EMBL" id="OU503058">
    <property type="protein sequence ID" value="CAI9786810.1"/>
    <property type="molecule type" value="Genomic_DNA"/>
</dbReference>
<evidence type="ECO:0000256" key="6">
    <source>
        <dbReference type="ARBA" id="ARBA00022692"/>
    </source>
</evidence>
<sequence length="308" mass="34439">MGIILIELHTSSRSNNIFSRYEEDSHDPSVLQLIMGGAAVDSVHIFQLMMRMIHISISERQEGSHEVCTTLYPLHHQGSEKAWQAQTSDECGYQIKNTPLLDVFINSIVWKRESLCLSGIQPGDFGLDLLWRNCKNIKKLQLKCWESLLGSRDVGSCYANDVNKINGINKHDLLDDDEEGDICLICWNPGDGDNPLRYPYACSGSIEFVHQDCLLQWLNHSNEYCSSALPNSASSSGESSLGSRDVGSCYANDVNKINGINKRDLLDDDEEGDICLICWNPGDGDNPLRYPYACSGSIEFVHQDCLLQ</sequence>
<name>A0AAD2AJM4_9LAMI</name>